<dbReference type="NCBIfam" id="NF033103">
    <property type="entry name" value="bla_class_A"/>
    <property type="match status" value="1"/>
</dbReference>
<dbReference type="InterPro" id="IPR000871">
    <property type="entry name" value="Beta-lactam_class-A"/>
</dbReference>
<dbReference type="PANTHER" id="PTHR35333:SF3">
    <property type="entry name" value="BETA-LACTAMASE-TYPE TRANSPEPTIDASE FOLD CONTAINING PROTEIN"/>
    <property type="match status" value="1"/>
</dbReference>
<dbReference type="OrthoDB" id="9784149at2"/>
<evidence type="ECO:0000256" key="4">
    <source>
        <dbReference type="ARBA" id="ARBA00022801"/>
    </source>
</evidence>
<dbReference type="InterPro" id="IPR023650">
    <property type="entry name" value="Beta-lactam_class-A_AS"/>
</dbReference>
<dbReference type="AlphaFoldDB" id="A0A853GST9"/>
<evidence type="ECO:0000256" key="2">
    <source>
        <dbReference type="ARBA" id="ARBA00009009"/>
    </source>
</evidence>
<comment type="similarity">
    <text evidence="2 6">Belongs to the class-A beta-lactamase family.</text>
</comment>
<evidence type="ECO:0000256" key="5">
    <source>
        <dbReference type="ARBA" id="ARBA00023251"/>
    </source>
</evidence>
<dbReference type="SUPFAM" id="SSF56601">
    <property type="entry name" value="beta-lactamase/transpeptidase-like"/>
    <property type="match status" value="1"/>
</dbReference>
<protein>
    <recommendedName>
        <fullName evidence="3 6">Beta-lactamase</fullName>
        <ecNumber evidence="3 6">3.5.2.6</ecNumber>
    </recommendedName>
</protein>
<dbReference type="PROSITE" id="PS00146">
    <property type="entry name" value="BETA_LACTAMASE_A"/>
    <property type="match status" value="1"/>
</dbReference>
<dbReference type="GO" id="GO:0030655">
    <property type="term" value="P:beta-lactam antibiotic catabolic process"/>
    <property type="evidence" value="ECO:0007669"/>
    <property type="project" value="InterPro"/>
</dbReference>
<dbReference type="InterPro" id="IPR045155">
    <property type="entry name" value="Beta-lactam_cat"/>
</dbReference>
<evidence type="ECO:0000259" key="7">
    <source>
        <dbReference type="Pfam" id="PF13354"/>
    </source>
</evidence>
<dbReference type="PRINTS" id="PR00118">
    <property type="entry name" value="BLACTAMASEA"/>
</dbReference>
<organism evidence="8 9">
    <name type="scientific">Pollutimonas harenae</name>
    <dbReference type="NCBI Taxonomy" id="657015"/>
    <lineage>
        <taxon>Bacteria</taxon>
        <taxon>Pseudomonadati</taxon>
        <taxon>Pseudomonadota</taxon>
        <taxon>Betaproteobacteria</taxon>
        <taxon>Burkholderiales</taxon>
        <taxon>Alcaligenaceae</taxon>
        <taxon>Pollutimonas</taxon>
    </lineage>
</organism>
<dbReference type="RefSeq" id="WP_130037164.1">
    <property type="nucleotide sequence ID" value="NZ_JACCEV010000001.1"/>
</dbReference>
<comment type="caution">
    <text evidence="8">The sequence shown here is derived from an EMBL/GenBank/DDBJ whole genome shotgun (WGS) entry which is preliminary data.</text>
</comment>
<keyword evidence="4 6" id="KW-0378">Hydrolase</keyword>
<name>A0A853GST9_9BURK</name>
<proteinExistence type="inferred from homology"/>
<keyword evidence="9" id="KW-1185">Reference proteome</keyword>
<evidence type="ECO:0000313" key="8">
    <source>
        <dbReference type="EMBL" id="NYT85227.1"/>
    </source>
</evidence>
<evidence type="ECO:0000256" key="6">
    <source>
        <dbReference type="RuleBase" id="RU361140"/>
    </source>
</evidence>
<dbReference type="Pfam" id="PF13354">
    <property type="entry name" value="Beta-lactamase2"/>
    <property type="match status" value="1"/>
</dbReference>
<gene>
    <name evidence="8" type="primary">bla</name>
    <name evidence="8" type="ORF">H0A62_06385</name>
</gene>
<dbReference type="GO" id="GO:0008800">
    <property type="term" value="F:beta-lactamase activity"/>
    <property type="evidence" value="ECO:0007669"/>
    <property type="project" value="UniProtKB-UniRule"/>
</dbReference>
<dbReference type="EMBL" id="JACCEV010000001">
    <property type="protein sequence ID" value="NYT85227.1"/>
    <property type="molecule type" value="Genomic_DNA"/>
</dbReference>
<keyword evidence="5 6" id="KW-0046">Antibiotic resistance</keyword>
<dbReference type="InterPro" id="IPR012338">
    <property type="entry name" value="Beta-lactam/transpept-like"/>
</dbReference>
<dbReference type="Proteomes" id="UP000554144">
    <property type="component" value="Unassembled WGS sequence"/>
</dbReference>
<dbReference type="GO" id="GO:0046677">
    <property type="term" value="P:response to antibiotic"/>
    <property type="evidence" value="ECO:0007669"/>
    <property type="project" value="UniProtKB-UniRule"/>
</dbReference>
<sequence length="297" mass="32215">MDRRKFMTSCVAATTLPALAIGQTNKKYRWTSVDLTALNQALVELERTSRGRIGVGLLDTASGQVTSYRGDERFLMLSTFKTLAAAYILARSDQGVDKLTRRMSITDADILEYAPVTRRHIGPQGMTLAELCHATITTSDNTAANLMHRSYGGPQALTQFIRSLGDTVTRHDRYEPELNKPNASEPMDTTSPNAMTSTLNTLLFGTALKPESRQLLQSWLKANTTGDRRLRAGIPPNWIVGEKTGTASIGANDAGFVQAPGGAAVIASVYLETDAIAGPERDQIIATVGKRVADLMR</sequence>
<accession>A0A853GST9</accession>
<feature type="domain" description="Beta-lactamase class A catalytic" evidence="7">
    <location>
        <begin position="55"/>
        <end position="270"/>
    </location>
</feature>
<dbReference type="EC" id="3.5.2.6" evidence="3 6"/>
<reference evidence="8 9" key="1">
    <citation type="submission" date="2020-07" db="EMBL/GenBank/DDBJ databases">
        <title>Taxonomic revisions and descriptions of new bacterial species based on genomic comparisons in the high-G+C-content subgroup of the family Alcaligenaceae.</title>
        <authorList>
            <person name="Szabo A."/>
            <person name="Felfoldi T."/>
        </authorList>
    </citation>
    <scope>NUCLEOTIDE SEQUENCE [LARGE SCALE GENOMIC DNA]</scope>
    <source>
        <strain evidence="8 9">DSM 25667</strain>
    </source>
</reference>
<dbReference type="Gene3D" id="3.40.710.10">
    <property type="entry name" value="DD-peptidase/beta-lactamase superfamily"/>
    <property type="match status" value="1"/>
</dbReference>
<dbReference type="PANTHER" id="PTHR35333">
    <property type="entry name" value="BETA-LACTAMASE"/>
    <property type="match status" value="1"/>
</dbReference>
<evidence type="ECO:0000313" key="9">
    <source>
        <dbReference type="Proteomes" id="UP000554144"/>
    </source>
</evidence>
<evidence type="ECO:0000256" key="3">
    <source>
        <dbReference type="ARBA" id="ARBA00012865"/>
    </source>
</evidence>
<comment type="catalytic activity">
    <reaction evidence="1 6">
        <text>a beta-lactam + H2O = a substituted beta-amino acid</text>
        <dbReference type="Rhea" id="RHEA:20401"/>
        <dbReference type="ChEBI" id="CHEBI:15377"/>
        <dbReference type="ChEBI" id="CHEBI:35627"/>
        <dbReference type="ChEBI" id="CHEBI:140347"/>
        <dbReference type="EC" id="3.5.2.6"/>
    </reaction>
</comment>
<evidence type="ECO:0000256" key="1">
    <source>
        <dbReference type="ARBA" id="ARBA00001526"/>
    </source>
</evidence>